<dbReference type="RefSeq" id="WP_408622005.1">
    <property type="nucleotide sequence ID" value="NZ_JBEQCT010000001.1"/>
</dbReference>
<keyword evidence="1 3" id="KW-0378">Hydrolase</keyword>
<dbReference type="PANTHER" id="PTHR46118">
    <property type="entry name" value="PROTEIN ABHD11"/>
    <property type="match status" value="1"/>
</dbReference>
<organism evidence="3 4">
    <name type="scientific">Celerinatantimonas yamalensis</name>
    <dbReference type="NCBI Taxonomy" id="559956"/>
    <lineage>
        <taxon>Bacteria</taxon>
        <taxon>Pseudomonadati</taxon>
        <taxon>Pseudomonadota</taxon>
        <taxon>Gammaproteobacteria</taxon>
        <taxon>Celerinatantimonadaceae</taxon>
        <taxon>Celerinatantimonas</taxon>
    </lineage>
</organism>
<dbReference type="EMBL" id="JBEQCT010000001">
    <property type="protein sequence ID" value="MFM2483851.1"/>
    <property type="molecule type" value="Genomic_DNA"/>
</dbReference>
<dbReference type="GO" id="GO:0016787">
    <property type="term" value="F:hydrolase activity"/>
    <property type="evidence" value="ECO:0007669"/>
    <property type="project" value="UniProtKB-KW"/>
</dbReference>
<evidence type="ECO:0000259" key="2">
    <source>
        <dbReference type="Pfam" id="PF00561"/>
    </source>
</evidence>
<dbReference type="InterPro" id="IPR029058">
    <property type="entry name" value="AB_hydrolase_fold"/>
</dbReference>
<comment type="caution">
    <text evidence="3">The sequence shown here is derived from an EMBL/GenBank/DDBJ whole genome shotgun (WGS) entry which is preliminary data.</text>
</comment>
<dbReference type="InterPro" id="IPR000073">
    <property type="entry name" value="AB_hydrolase_1"/>
</dbReference>
<evidence type="ECO:0000313" key="4">
    <source>
        <dbReference type="Proteomes" id="UP001629953"/>
    </source>
</evidence>
<protein>
    <submittedName>
        <fullName evidence="3">Alpha/beta fold hydrolase</fullName>
    </submittedName>
</protein>
<dbReference type="PANTHER" id="PTHR46118:SF4">
    <property type="entry name" value="PROTEIN ABHD11"/>
    <property type="match status" value="1"/>
</dbReference>
<dbReference type="PRINTS" id="PR00111">
    <property type="entry name" value="ABHYDROLASE"/>
</dbReference>
<keyword evidence="4" id="KW-1185">Reference proteome</keyword>
<evidence type="ECO:0000256" key="1">
    <source>
        <dbReference type="ARBA" id="ARBA00022801"/>
    </source>
</evidence>
<dbReference type="Pfam" id="PF00561">
    <property type="entry name" value="Abhydrolase_1"/>
    <property type="match status" value="1"/>
</dbReference>
<accession>A0ABW9G2F3</accession>
<evidence type="ECO:0000313" key="3">
    <source>
        <dbReference type="EMBL" id="MFM2483851.1"/>
    </source>
</evidence>
<proteinExistence type="predicted"/>
<name>A0ABW9G2F3_9GAMM</name>
<dbReference type="SUPFAM" id="SSF53474">
    <property type="entry name" value="alpha/beta-Hydrolases"/>
    <property type="match status" value="1"/>
</dbReference>
<gene>
    <name evidence="3" type="ORF">ABUE30_02015</name>
</gene>
<dbReference type="Gene3D" id="3.40.50.1820">
    <property type="entry name" value="alpha/beta hydrolase"/>
    <property type="match status" value="1"/>
</dbReference>
<dbReference type="Proteomes" id="UP001629953">
    <property type="component" value="Unassembled WGS sequence"/>
</dbReference>
<feature type="domain" description="AB hydrolase-1" evidence="2">
    <location>
        <begin position="20"/>
        <end position="247"/>
    </location>
</feature>
<reference evidence="3 4" key="1">
    <citation type="journal article" date="2013" name="Int. J. Syst. Evol. Microbiol.">
        <title>Celerinatantimonas yamalensis sp. nov., a cold-adapted diazotrophic bacterium from a cold permafrost brine.</title>
        <authorList>
            <person name="Shcherbakova V."/>
            <person name="Chuvilskaya N."/>
            <person name="Rivkina E."/>
            <person name="Demidov N."/>
            <person name="Uchaeva V."/>
            <person name="Suetin S."/>
            <person name="Suzina N."/>
            <person name="Gilichinsky D."/>
        </authorList>
    </citation>
    <scope>NUCLEOTIDE SEQUENCE [LARGE SCALE GENOMIC DNA]</scope>
    <source>
        <strain evidence="3 4">C7</strain>
    </source>
</reference>
<sequence length="262" mass="29926">MPLLYTNALPYQGTAKHPQAVFLIHGLFGSGDNLTSLGKYLSKNFQVYLVDIFNHGQSPRMDSMNYRQHARAFLETMNELGVNDGYLVGHSMGGKLAMASALLAPERITKLVVADMSPVRYQHAHKQEFAGLNSVQLDQISNRRDADTQLAQYIDNSGVRQFLLKSLKREGPRWRWQFDIANLQAHYNDIIDWPFEQERFAGPTLFIKGQLSSYIQLTYQNAIVSQFPNAQIKIIAQAGHWLHAEKPQLFNRLVNQFFMPEN</sequence>